<dbReference type="InterPro" id="IPR036259">
    <property type="entry name" value="MFS_trans_sf"/>
</dbReference>
<evidence type="ECO:0000256" key="2">
    <source>
        <dbReference type="SAM" id="Phobius"/>
    </source>
</evidence>
<accession>A0ABU2NS35</accession>
<keyword evidence="2" id="KW-0812">Transmembrane</keyword>
<comment type="caution">
    <text evidence="3">The sequence shown here is derived from an EMBL/GenBank/DDBJ whole genome shotgun (WGS) entry which is preliminary data.</text>
</comment>
<dbReference type="EMBL" id="JAVREQ010000010">
    <property type="protein sequence ID" value="MDT0379797.1"/>
    <property type="molecule type" value="Genomic_DNA"/>
</dbReference>
<dbReference type="InterPro" id="IPR011701">
    <property type="entry name" value="MFS"/>
</dbReference>
<organism evidence="3 4">
    <name type="scientific">Streptomyces hazeniae</name>
    <dbReference type="NCBI Taxonomy" id="3075538"/>
    <lineage>
        <taxon>Bacteria</taxon>
        <taxon>Bacillati</taxon>
        <taxon>Actinomycetota</taxon>
        <taxon>Actinomycetes</taxon>
        <taxon>Kitasatosporales</taxon>
        <taxon>Streptomycetaceae</taxon>
        <taxon>Streptomyces</taxon>
    </lineage>
</organism>
<feature type="region of interest" description="Disordered" evidence="1">
    <location>
        <begin position="430"/>
        <end position="468"/>
    </location>
</feature>
<dbReference type="Pfam" id="PF07690">
    <property type="entry name" value="MFS_1"/>
    <property type="match status" value="1"/>
</dbReference>
<keyword evidence="4" id="KW-1185">Reference proteome</keyword>
<feature type="transmembrane region" description="Helical" evidence="2">
    <location>
        <begin position="177"/>
        <end position="196"/>
    </location>
</feature>
<evidence type="ECO:0000313" key="3">
    <source>
        <dbReference type="EMBL" id="MDT0379797.1"/>
    </source>
</evidence>
<dbReference type="PANTHER" id="PTHR23530:SF1">
    <property type="entry name" value="PERMEASE, MAJOR FACILITATOR SUPERFAMILY-RELATED"/>
    <property type="match status" value="1"/>
</dbReference>
<dbReference type="Proteomes" id="UP001183414">
    <property type="component" value="Unassembled WGS sequence"/>
</dbReference>
<proteinExistence type="predicted"/>
<dbReference type="PANTHER" id="PTHR23530">
    <property type="entry name" value="TRANSPORT PROTEIN-RELATED"/>
    <property type="match status" value="1"/>
</dbReference>
<feature type="transmembrane region" description="Helical" evidence="2">
    <location>
        <begin position="55"/>
        <end position="74"/>
    </location>
</feature>
<dbReference type="RefSeq" id="WP_311673582.1">
    <property type="nucleotide sequence ID" value="NZ_JAVREQ010000010.1"/>
</dbReference>
<dbReference type="Gene3D" id="1.20.1250.20">
    <property type="entry name" value="MFS general substrate transporter like domains"/>
    <property type="match status" value="1"/>
</dbReference>
<protein>
    <submittedName>
        <fullName evidence="3">MFS transporter</fullName>
    </submittedName>
</protein>
<evidence type="ECO:0000256" key="1">
    <source>
        <dbReference type="SAM" id="MobiDB-lite"/>
    </source>
</evidence>
<feature type="transmembrane region" description="Helical" evidence="2">
    <location>
        <begin position="307"/>
        <end position="330"/>
    </location>
</feature>
<dbReference type="InterPro" id="IPR053160">
    <property type="entry name" value="MFS_DHA3_Transporter"/>
</dbReference>
<keyword evidence="2" id="KW-0472">Membrane</keyword>
<feature type="transmembrane region" description="Helical" evidence="2">
    <location>
        <begin position="86"/>
        <end position="104"/>
    </location>
</feature>
<gene>
    <name evidence="3" type="ORF">RM572_13610</name>
</gene>
<evidence type="ECO:0000313" key="4">
    <source>
        <dbReference type="Proteomes" id="UP001183414"/>
    </source>
</evidence>
<feature type="transmembrane region" description="Helical" evidence="2">
    <location>
        <begin position="21"/>
        <end position="43"/>
    </location>
</feature>
<dbReference type="SUPFAM" id="SSF103473">
    <property type="entry name" value="MFS general substrate transporter"/>
    <property type="match status" value="1"/>
</dbReference>
<keyword evidence="2" id="KW-1133">Transmembrane helix</keyword>
<reference evidence="4" key="1">
    <citation type="submission" date="2023-07" db="EMBL/GenBank/DDBJ databases">
        <title>30 novel species of actinomycetes from the DSMZ collection.</title>
        <authorList>
            <person name="Nouioui I."/>
        </authorList>
    </citation>
    <scope>NUCLEOTIDE SEQUENCE [LARGE SCALE GENOMIC DNA]</scope>
    <source>
        <strain evidence="4">DSM 42041</strain>
    </source>
</reference>
<sequence length="468" mass="49177">MSRISKPRSARKSAPPAQAKRLIRLNNGFQLLFNLLWWMPVFYQYQRDAGLSDAQIFAIQGAYYVSFCVLEIPTGFLADRIGHRRALQLGAAVMVAANLIPVASPSVTGFLLHFLTIATARSLVSGAASAYLYESLHARGAGAHYVQAEGTARSIGLWAKIGCWPLVGVLMQMRQELPYVLTAVCALGALACAIALPRLAAPTSMRTAPAPSAATGPADGEREGKGTGLLTSLFGALAVFRRSSALGPLMLQGVALFTLARICQVNLFQPLLIDKDVPLTQHGAILSAMTVAEAVASARPEWLRRRLADTTSVTVLSLVLAFTLAATTVAGGAGTVVWLCLFAAATGLAFPIQRNLVNSAIPDSRHRATLLSLESMLDRGVCALAAVAVGAYLAADRLDALLVHSALGTCVLLAAVALVLRRLRRRGAPGLAGRASLPAPRDPAAGDPAPRDATAGDSTPPAPADRRK</sequence>
<feature type="compositionally biased region" description="Low complexity" evidence="1">
    <location>
        <begin position="430"/>
        <end position="457"/>
    </location>
</feature>
<name>A0ABU2NS35_9ACTN</name>
<feature type="transmembrane region" description="Helical" evidence="2">
    <location>
        <begin position="401"/>
        <end position="420"/>
    </location>
</feature>